<accession>A0A6L4WRM8</accession>
<name>A0A6L4WRM8_9BACT</name>
<dbReference type="EMBL" id="WFKJ01000009">
    <property type="protein sequence ID" value="KAB7892065.1"/>
    <property type="molecule type" value="Genomic_DNA"/>
</dbReference>
<reference evidence="3 4" key="1">
    <citation type="submission" date="2019-10" db="EMBL/GenBank/DDBJ databases">
        <title>Poseidonibacter ostreae sp. nov., isolated from the gut of the Ostrea denselamellosa.</title>
        <authorList>
            <person name="Choi A."/>
        </authorList>
    </citation>
    <scope>NUCLEOTIDE SEQUENCE [LARGE SCALE GENOMIC DNA]</scope>
    <source>
        <strain evidence="1 4">SJOD-M-33</strain>
        <strain evidence="2 3">SJOD-M-5</strain>
    </source>
</reference>
<dbReference type="InterPro" id="IPR019600">
    <property type="entry name" value="Hemin_uptake_protein_HemP"/>
</dbReference>
<comment type="caution">
    <text evidence="1">The sequence shown here is derived from an EMBL/GenBank/DDBJ whole genome shotgun (WGS) entry which is preliminary data.</text>
</comment>
<gene>
    <name evidence="1" type="primary">hemP</name>
    <name evidence="2" type="ORF">GBG18_04735</name>
    <name evidence="1" type="ORF">GBG19_09360</name>
</gene>
<dbReference type="AlphaFoldDB" id="A0A6L4WRM8"/>
<dbReference type="Proteomes" id="UP000461010">
    <property type="component" value="Unassembled WGS sequence"/>
</dbReference>
<keyword evidence="3" id="KW-1185">Reference proteome</keyword>
<organism evidence="1 4">
    <name type="scientific">Poseidonibacter ostreae</name>
    <dbReference type="NCBI Taxonomy" id="2654171"/>
    <lineage>
        <taxon>Bacteria</taxon>
        <taxon>Pseudomonadati</taxon>
        <taxon>Campylobacterota</taxon>
        <taxon>Epsilonproteobacteria</taxon>
        <taxon>Campylobacterales</taxon>
        <taxon>Arcobacteraceae</taxon>
        <taxon>Poseidonibacter</taxon>
    </lineage>
</organism>
<dbReference type="Gene3D" id="2.10.70.10">
    <property type="entry name" value="Complement Module, domain 1"/>
    <property type="match status" value="1"/>
</dbReference>
<protein>
    <submittedName>
        <fullName evidence="1">Hemin uptake protein HemP</fullName>
    </submittedName>
</protein>
<evidence type="ECO:0000313" key="3">
    <source>
        <dbReference type="Proteomes" id="UP000461010"/>
    </source>
</evidence>
<proteinExistence type="predicted"/>
<evidence type="ECO:0000313" key="1">
    <source>
        <dbReference type="EMBL" id="KAB7888201.1"/>
    </source>
</evidence>
<dbReference type="EMBL" id="WFKK01000026">
    <property type="protein sequence ID" value="KAB7888201.1"/>
    <property type="molecule type" value="Genomic_DNA"/>
</dbReference>
<evidence type="ECO:0000313" key="4">
    <source>
        <dbReference type="Proteomes" id="UP000472839"/>
    </source>
</evidence>
<evidence type="ECO:0000313" key="2">
    <source>
        <dbReference type="EMBL" id="KAB7892065.1"/>
    </source>
</evidence>
<dbReference type="RefSeq" id="WP_152188871.1">
    <property type="nucleotide sequence ID" value="NZ_WFKJ01000009.1"/>
</dbReference>
<sequence length="54" mass="6439">MEIQWKYNGNTMEINEKKIESKEIFDQSKIVTIIHDGQEYQLRVTKANKLILTK</sequence>
<dbReference type="Pfam" id="PF10636">
    <property type="entry name" value="hemP"/>
    <property type="match status" value="1"/>
</dbReference>
<dbReference type="Proteomes" id="UP000472839">
    <property type="component" value="Unassembled WGS sequence"/>
</dbReference>